<feature type="transmembrane region" description="Helical" evidence="6">
    <location>
        <begin position="280"/>
        <end position="299"/>
    </location>
</feature>
<keyword evidence="9" id="KW-1185">Reference proteome</keyword>
<dbReference type="PANTHER" id="PTHR32322:SF2">
    <property type="entry name" value="EAMA DOMAIN-CONTAINING PROTEIN"/>
    <property type="match status" value="1"/>
</dbReference>
<keyword evidence="4 6" id="KW-1133">Transmembrane helix</keyword>
<dbReference type="InterPro" id="IPR037185">
    <property type="entry name" value="EmrE-like"/>
</dbReference>
<dbReference type="InterPro" id="IPR050638">
    <property type="entry name" value="AA-Vitamin_Transporters"/>
</dbReference>
<evidence type="ECO:0000313" key="9">
    <source>
        <dbReference type="Proteomes" id="UP001549749"/>
    </source>
</evidence>
<evidence type="ECO:0000256" key="3">
    <source>
        <dbReference type="ARBA" id="ARBA00022692"/>
    </source>
</evidence>
<feature type="transmembrane region" description="Helical" evidence="6">
    <location>
        <begin position="129"/>
        <end position="147"/>
    </location>
</feature>
<feature type="transmembrane region" description="Helical" evidence="6">
    <location>
        <begin position="12"/>
        <end position="31"/>
    </location>
</feature>
<feature type="transmembrane region" description="Helical" evidence="6">
    <location>
        <begin position="159"/>
        <end position="180"/>
    </location>
</feature>
<dbReference type="RefSeq" id="WP_354659915.1">
    <property type="nucleotide sequence ID" value="NZ_JBEXAC010000001.1"/>
</dbReference>
<evidence type="ECO:0000259" key="7">
    <source>
        <dbReference type="Pfam" id="PF00892"/>
    </source>
</evidence>
<gene>
    <name evidence="8" type="ORF">ABR189_07835</name>
</gene>
<dbReference type="PANTHER" id="PTHR32322">
    <property type="entry name" value="INNER MEMBRANE TRANSPORTER"/>
    <property type="match status" value="1"/>
</dbReference>
<feature type="domain" description="EamA" evidence="7">
    <location>
        <begin position="161"/>
        <end position="297"/>
    </location>
</feature>
<comment type="subcellular location">
    <subcellularLocation>
        <location evidence="1">Membrane</location>
        <topology evidence="1">Multi-pass membrane protein</topology>
    </subcellularLocation>
</comment>
<evidence type="ECO:0000256" key="1">
    <source>
        <dbReference type="ARBA" id="ARBA00004141"/>
    </source>
</evidence>
<evidence type="ECO:0000256" key="6">
    <source>
        <dbReference type="SAM" id="Phobius"/>
    </source>
</evidence>
<keyword evidence="5 6" id="KW-0472">Membrane</keyword>
<evidence type="ECO:0000313" key="8">
    <source>
        <dbReference type="EMBL" id="MET6997276.1"/>
    </source>
</evidence>
<evidence type="ECO:0000256" key="4">
    <source>
        <dbReference type="ARBA" id="ARBA00022989"/>
    </source>
</evidence>
<feature type="domain" description="EamA" evidence="7">
    <location>
        <begin position="22"/>
        <end position="147"/>
    </location>
</feature>
<feature type="transmembrane region" description="Helical" evidence="6">
    <location>
        <begin position="225"/>
        <end position="246"/>
    </location>
</feature>
<dbReference type="Proteomes" id="UP001549749">
    <property type="component" value="Unassembled WGS sequence"/>
</dbReference>
<feature type="transmembrane region" description="Helical" evidence="6">
    <location>
        <begin position="258"/>
        <end position="274"/>
    </location>
</feature>
<proteinExistence type="inferred from homology"/>
<evidence type="ECO:0000256" key="5">
    <source>
        <dbReference type="ARBA" id="ARBA00023136"/>
    </source>
</evidence>
<evidence type="ECO:0000256" key="2">
    <source>
        <dbReference type="ARBA" id="ARBA00007362"/>
    </source>
</evidence>
<protein>
    <submittedName>
        <fullName evidence="8">EamA family transporter</fullName>
    </submittedName>
</protein>
<comment type="caution">
    <text evidence="8">The sequence shown here is derived from an EMBL/GenBank/DDBJ whole genome shotgun (WGS) entry which is preliminary data.</text>
</comment>
<dbReference type="InterPro" id="IPR000620">
    <property type="entry name" value="EamA_dom"/>
</dbReference>
<comment type="similarity">
    <text evidence="2">Belongs to the EamA transporter family.</text>
</comment>
<dbReference type="Pfam" id="PF00892">
    <property type="entry name" value="EamA"/>
    <property type="match status" value="2"/>
</dbReference>
<dbReference type="EMBL" id="JBEXAC010000001">
    <property type="protein sequence ID" value="MET6997276.1"/>
    <property type="molecule type" value="Genomic_DNA"/>
</dbReference>
<feature type="transmembrane region" description="Helical" evidence="6">
    <location>
        <begin position="74"/>
        <end position="96"/>
    </location>
</feature>
<feature type="transmembrane region" description="Helical" evidence="6">
    <location>
        <begin position="192"/>
        <end position="210"/>
    </location>
</feature>
<accession>A0ABV2T2L7</accession>
<reference evidence="8 9" key="1">
    <citation type="submission" date="2024-06" db="EMBL/GenBank/DDBJ databases">
        <title>Chitinophaga defluvii sp. nov., isolated from municipal sewage.</title>
        <authorList>
            <person name="Zhang L."/>
        </authorList>
    </citation>
    <scope>NUCLEOTIDE SEQUENCE [LARGE SCALE GENOMIC DNA]</scope>
    <source>
        <strain evidence="8 9">H8</strain>
    </source>
</reference>
<keyword evidence="3 6" id="KW-0812">Transmembrane</keyword>
<dbReference type="SUPFAM" id="SSF103481">
    <property type="entry name" value="Multidrug resistance efflux transporter EmrE"/>
    <property type="match status" value="2"/>
</dbReference>
<organism evidence="8 9">
    <name type="scientific">Chitinophaga defluvii</name>
    <dbReference type="NCBI Taxonomy" id="3163343"/>
    <lineage>
        <taxon>Bacteria</taxon>
        <taxon>Pseudomonadati</taxon>
        <taxon>Bacteroidota</taxon>
        <taxon>Chitinophagia</taxon>
        <taxon>Chitinophagales</taxon>
        <taxon>Chitinophagaceae</taxon>
        <taxon>Chitinophaga</taxon>
    </lineage>
</organism>
<sequence length="309" mass="33320">MKTETGGSHPNKVKLFACLGAVYIIWGSTFLGMKIATEKVPPFLVSGLRFLLAGSILLMIGRLKEKVWPAPRQLLSAILVGALLIGIGNSAVALAVRYMPSGLVALIVAALPAWFIGLDWAFFSKKRPAALTLSGIFVGFVGLFFLFNPFSEDTVRDYPLWPIIIVVAGSVSWAFGSLLVQRLPMPTQITSTAIQMLSGAVLSLLLSAIFEQKWASVFEITPVTLSAYFYLVFLGSLVGFTSYSWLAKNAPTRLTATYAYVNPVVALFLGWLVGKENLTLHAVIASGIVVAGVVLMTMGKQTGLQNDQI</sequence>
<feature type="transmembrane region" description="Helical" evidence="6">
    <location>
        <begin position="102"/>
        <end position="122"/>
    </location>
</feature>
<feature type="transmembrane region" description="Helical" evidence="6">
    <location>
        <begin position="43"/>
        <end position="62"/>
    </location>
</feature>
<name>A0ABV2T2L7_9BACT</name>